<evidence type="ECO:0000313" key="3">
    <source>
        <dbReference type="Proteomes" id="UP000536275"/>
    </source>
</evidence>
<dbReference type="InterPro" id="IPR046348">
    <property type="entry name" value="SIS_dom_sf"/>
</dbReference>
<gene>
    <name evidence="2" type="ORF">FOB64_001266</name>
</gene>
<proteinExistence type="predicted"/>
<protein>
    <submittedName>
        <fullName evidence="2">SIS domain family protein</fullName>
    </submittedName>
</protein>
<feature type="domain" description="SIS" evidence="1">
    <location>
        <begin position="52"/>
        <end position="201"/>
    </location>
</feature>
<dbReference type="PROSITE" id="PS51464">
    <property type="entry name" value="SIS"/>
    <property type="match status" value="1"/>
</dbReference>
<sequence>MSNPISQYLASVSLNSVQSTLKYETDAVTNLFNQYQQDEFAINNIIQSITIMYNTIVANNGKIVITGVGKSYKLGLKLVATLNSLSIQSSSLHPTEALHGDLGLIDQNRDCLIMVTSSGNTPELIQLLPHLSSNLPILLLTCSKNSKLSQYNQINSLILAELLSCHKEEIIHGIPAPTVSFTLSMMLADAVILALSELIETDSLKRKKLFGLKHPGGSIGANLAQEFNQNNTSRSGDNTITTTTTTTTNTNTNNNSSITVQAPIIPPSNLMSATTSTTTTRLSSNSSSMLSLKEMELESYSSVDDTDERGQAQKSFKEITYQDLLKLQELSLLQWIVRYDSIRLIETDNKGGSSNSSSSSNNNYVSCDFIQSLYKKHYDGLNWDKFKWELIKKFT</sequence>
<dbReference type="Pfam" id="PF01380">
    <property type="entry name" value="SIS"/>
    <property type="match status" value="1"/>
</dbReference>
<evidence type="ECO:0000313" key="2">
    <source>
        <dbReference type="EMBL" id="KAF6071537.1"/>
    </source>
</evidence>
<name>A0A8H6C539_CANAX</name>
<dbReference type="AlphaFoldDB" id="A0A8H6C539"/>
<comment type="caution">
    <text evidence="2">The sequence shown here is derived from an EMBL/GenBank/DDBJ whole genome shotgun (WGS) entry which is preliminary data.</text>
</comment>
<organism evidence="2 3">
    <name type="scientific">Candida albicans</name>
    <name type="common">Yeast</name>
    <dbReference type="NCBI Taxonomy" id="5476"/>
    <lineage>
        <taxon>Eukaryota</taxon>
        <taxon>Fungi</taxon>
        <taxon>Dikarya</taxon>
        <taxon>Ascomycota</taxon>
        <taxon>Saccharomycotina</taxon>
        <taxon>Pichiomycetes</taxon>
        <taxon>Debaryomycetaceae</taxon>
        <taxon>Candida/Lodderomyces clade</taxon>
        <taxon>Candida</taxon>
    </lineage>
</organism>
<dbReference type="SUPFAM" id="SSF53697">
    <property type="entry name" value="SIS domain"/>
    <property type="match status" value="1"/>
</dbReference>
<dbReference type="Gene3D" id="3.40.50.10490">
    <property type="entry name" value="Glucose-6-phosphate isomerase like protein, domain 1"/>
    <property type="match status" value="1"/>
</dbReference>
<dbReference type="CDD" id="cd05014">
    <property type="entry name" value="SIS_Kpsf"/>
    <property type="match status" value="1"/>
</dbReference>
<dbReference type="InterPro" id="IPR001347">
    <property type="entry name" value="SIS_dom"/>
</dbReference>
<dbReference type="Proteomes" id="UP000536275">
    <property type="component" value="Unassembled WGS sequence"/>
</dbReference>
<dbReference type="PANTHER" id="PTHR38418">
    <property type="entry name" value="SUGAR ISOMERASE, KPSF/GUTQ (AFU_ORTHOLOGUE AFUA_6G08860)"/>
    <property type="match status" value="1"/>
</dbReference>
<dbReference type="GO" id="GO:0097367">
    <property type="term" value="F:carbohydrate derivative binding"/>
    <property type="evidence" value="ECO:0007669"/>
    <property type="project" value="InterPro"/>
</dbReference>
<dbReference type="EMBL" id="JABWAD010000016">
    <property type="protein sequence ID" value="KAF6071537.1"/>
    <property type="molecule type" value="Genomic_DNA"/>
</dbReference>
<reference evidence="2 3" key="1">
    <citation type="submission" date="2020-03" db="EMBL/GenBank/DDBJ databases">
        <title>FDA dAtabase for Regulatory Grade micrObial Sequences (FDA-ARGOS): Supporting development and validation of Infectious Disease Dx tests.</title>
        <authorList>
            <person name="Campos J."/>
            <person name="Goldberg B."/>
            <person name="Tallon L."/>
            <person name="Sadzewicz L."/>
            <person name="Vavikolanu K."/>
            <person name="Mehta A."/>
            <person name="Aluvathingal J."/>
            <person name="Nadendla S."/>
            <person name="Nandy P."/>
            <person name="Geyer C."/>
            <person name="Yan Y."/>
            <person name="Sichtig H."/>
        </authorList>
    </citation>
    <scope>NUCLEOTIDE SEQUENCE [LARGE SCALE GENOMIC DNA]</scope>
    <source>
        <strain evidence="2 3">FDAARGOS_656</strain>
    </source>
</reference>
<accession>A0A8H6C539</accession>
<evidence type="ECO:0000259" key="1">
    <source>
        <dbReference type="PROSITE" id="PS51464"/>
    </source>
</evidence>
<dbReference type="PANTHER" id="PTHR38418:SF2">
    <property type="entry name" value="SUGAR ISOMERASE, KPSF_GUTQ (AFU_ORTHOLOGUE AFUA_6G08860)"/>
    <property type="match status" value="1"/>
</dbReference>
<dbReference type="GO" id="GO:1901135">
    <property type="term" value="P:carbohydrate derivative metabolic process"/>
    <property type="evidence" value="ECO:0007669"/>
    <property type="project" value="InterPro"/>
</dbReference>
<dbReference type="InterPro" id="IPR035474">
    <property type="entry name" value="SIS_Kpsf"/>
</dbReference>